<dbReference type="InterPro" id="IPR020846">
    <property type="entry name" value="MFS_dom"/>
</dbReference>
<evidence type="ECO:0000256" key="7">
    <source>
        <dbReference type="SAM" id="Phobius"/>
    </source>
</evidence>
<organism evidence="9 10">
    <name type="scientific">Anaerobacillus alkaliphilus</name>
    <dbReference type="NCBI Taxonomy" id="1548597"/>
    <lineage>
        <taxon>Bacteria</taxon>
        <taxon>Bacillati</taxon>
        <taxon>Bacillota</taxon>
        <taxon>Bacilli</taxon>
        <taxon>Bacillales</taxon>
        <taxon>Bacillaceae</taxon>
        <taxon>Anaerobacillus</taxon>
    </lineage>
</organism>
<comment type="caution">
    <text evidence="9">The sequence shown here is derived from an EMBL/GenBank/DDBJ whole genome shotgun (WGS) entry which is preliminary data.</text>
</comment>
<dbReference type="InterPro" id="IPR011701">
    <property type="entry name" value="MFS"/>
</dbReference>
<proteinExistence type="predicted"/>
<evidence type="ECO:0000256" key="1">
    <source>
        <dbReference type="ARBA" id="ARBA00004651"/>
    </source>
</evidence>
<dbReference type="PANTHER" id="PTHR43266:SF2">
    <property type="entry name" value="MAJOR FACILITATOR SUPERFAMILY (MFS) PROFILE DOMAIN-CONTAINING PROTEIN"/>
    <property type="match status" value="1"/>
</dbReference>
<keyword evidence="6 7" id="KW-0472">Membrane</keyword>
<keyword evidence="2" id="KW-0813">Transport</keyword>
<dbReference type="AlphaFoldDB" id="A0A4V1LGC0"/>
<keyword evidence="5 7" id="KW-1133">Transmembrane helix</keyword>
<feature type="transmembrane region" description="Helical" evidence="7">
    <location>
        <begin position="165"/>
        <end position="186"/>
    </location>
</feature>
<sequence length="442" mass="48308">MNNKSFKMFLLIWAGQFVSVIGTSLTSFALGFWVLTETGSVTQFSMIILSLVLPTIIISPFAGVIIDRFSRKKLMILANSAAAFSTLIILALVLTNSLEIWHIYVTTAFAASFNTFLMPTYQSVISLLVPKKQLGRANGLIQIGESASIIIAPTVAGLLLHLHGLHAVIIIDLVAFIIAVTTLVFAKIPELETKQTSKLNTKQFFVEAKEGWHYIMSQPAFKWLLFFSAFINLLLGFVNVLLQPLIITLSSEQTLGMVLSITGFGMLLGGIIISAWGGPKNRINGVFISCAIGGMMITLIGFTTSIVFITMCFFMFLFLLPIVNSCSQAIWQNKVEPSIQGRVFTIRRMLGTSLYPLAIVMAGPLVDKVFNPLMEPGGIFANTIGQLIGVGEGRGIGLLFIVIGGLFMIVTTVVYLQPKVRQMESDIPDAIIEEKELLSEPV</sequence>
<feature type="domain" description="Major facilitator superfamily (MFS) profile" evidence="8">
    <location>
        <begin position="1"/>
        <end position="190"/>
    </location>
</feature>
<dbReference type="PROSITE" id="PS50850">
    <property type="entry name" value="MFS"/>
    <property type="match status" value="1"/>
</dbReference>
<comment type="subcellular location">
    <subcellularLocation>
        <location evidence="1">Cell membrane</location>
        <topology evidence="1">Multi-pass membrane protein</topology>
    </subcellularLocation>
</comment>
<evidence type="ECO:0000313" key="10">
    <source>
        <dbReference type="Proteomes" id="UP000290649"/>
    </source>
</evidence>
<feature type="transmembrane region" description="Helical" evidence="7">
    <location>
        <begin position="12"/>
        <end position="35"/>
    </location>
</feature>
<dbReference type="GO" id="GO:0005886">
    <property type="term" value="C:plasma membrane"/>
    <property type="evidence" value="ECO:0007669"/>
    <property type="project" value="UniProtKB-SubCell"/>
</dbReference>
<evidence type="ECO:0000259" key="8">
    <source>
        <dbReference type="PROSITE" id="PS50850"/>
    </source>
</evidence>
<dbReference type="GO" id="GO:0022857">
    <property type="term" value="F:transmembrane transporter activity"/>
    <property type="evidence" value="ECO:0007669"/>
    <property type="project" value="InterPro"/>
</dbReference>
<dbReference type="EMBL" id="QOUX01000039">
    <property type="protein sequence ID" value="RXJ00232.1"/>
    <property type="molecule type" value="Genomic_DNA"/>
</dbReference>
<feature type="transmembrane region" description="Helical" evidence="7">
    <location>
        <begin position="254"/>
        <end position="276"/>
    </location>
</feature>
<evidence type="ECO:0000313" key="9">
    <source>
        <dbReference type="EMBL" id="RXJ00232.1"/>
    </source>
</evidence>
<dbReference type="OrthoDB" id="9775268at2"/>
<feature type="transmembrane region" description="Helical" evidence="7">
    <location>
        <begin position="223"/>
        <end position="242"/>
    </location>
</feature>
<evidence type="ECO:0000256" key="5">
    <source>
        <dbReference type="ARBA" id="ARBA00022989"/>
    </source>
</evidence>
<keyword evidence="3" id="KW-1003">Cell membrane</keyword>
<feature type="transmembrane region" description="Helical" evidence="7">
    <location>
        <begin position="348"/>
        <end position="366"/>
    </location>
</feature>
<reference evidence="9 10" key="1">
    <citation type="journal article" date="2019" name="Int. J. Syst. Evol. Microbiol.">
        <title>Anaerobacillus alkaliphilus sp. nov., a novel alkaliphilic and moderately halophilic bacterium.</title>
        <authorList>
            <person name="Borsodi A.K."/>
            <person name="Aszalos J.M."/>
            <person name="Bihari P."/>
            <person name="Nagy I."/>
            <person name="Schumann P."/>
            <person name="Sproer C."/>
            <person name="Kovacs A.L."/>
            <person name="Boka K."/>
            <person name="Dobosy P."/>
            <person name="Ovari M."/>
            <person name="Szili-Kovacs T."/>
            <person name="Toth E."/>
        </authorList>
    </citation>
    <scope>NUCLEOTIDE SEQUENCE [LARGE SCALE GENOMIC DNA]</scope>
    <source>
        <strain evidence="9 10">B16-10</strain>
    </source>
</reference>
<feature type="transmembrane region" description="Helical" evidence="7">
    <location>
        <begin position="306"/>
        <end position="327"/>
    </location>
</feature>
<evidence type="ECO:0000256" key="4">
    <source>
        <dbReference type="ARBA" id="ARBA00022692"/>
    </source>
</evidence>
<dbReference type="Gene3D" id="1.20.1250.20">
    <property type="entry name" value="MFS general substrate transporter like domains"/>
    <property type="match status" value="1"/>
</dbReference>
<protein>
    <submittedName>
        <fullName evidence="9">MFS transporter</fullName>
    </submittedName>
</protein>
<keyword evidence="10" id="KW-1185">Reference proteome</keyword>
<evidence type="ECO:0000256" key="3">
    <source>
        <dbReference type="ARBA" id="ARBA00022475"/>
    </source>
</evidence>
<gene>
    <name evidence="9" type="ORF">DS745_11910</name>
</gene>
<feature type="transmembrane region" description="Helical" evidence="7">
    <location>
        <begin position="396"/>
        <end position="416"/>
    </location>
</feature>
<feature type="transmembrane region" description="Helical" evidence="7">
    <location>
        <begin position="74"/>
        <end position="94"/>
    </location>
</feature>
<dbReference type="Proteomes" id="UP000290649">
    <property type="component" value="Unassembled WGS sequence"/>
</dbReference>
<name>A0A4V1LGC0_9BACI</name>
<accession>A0A4V1LGC0</accession>
<feature type="transmembrane region" description="Helical" evidence="7">
    <location>
        <begin position="283"/>
        <end position="300"/>
    </location>
</feature>
<feature type="transmembrane region" description="Helical" evidence="7">
    <location>
        <begin position="139"/>
        <end position="159"/>
    </location>
</feature>
<keyword evidence="4 7" id="KW-0812">Transmembrane</keyword>
<dbReference type="SUPFAM" id="SSF103473">
    <property type="entry name" value="MFS general substrate transporter"/>
    <property type="match status" value="1"/>
</dbReference>
<feature type="transmembrane region" description="Helical" evidence="7">
    <location>
        <begin position="41"/>
        <end position="62"/>
    </location>
</feature>
<dbReference type="PANTHER" id="PTHR43266">
    <property type="entry name" value="MACROLIDE-EFFLUX PROTEIN"/>
    <property type="match status" value="1"/>
</dbReference>
<evidence type="ECO:0000256" key="6">
    <source>
        <dbReference type="ARBA" id="ARBA00023136"/>
    </source>
</evidence>
<dbReference type="Pfam" id="PF07690">
    <property type="entry name" value="MFS_1"/>
    <property type="match status" value="1"/>
</dbReference>
<dbReference type="InterPro" id="IPR036259">
    <property type="entry name" value="MFS_trans_sf"/>
</dbReference>
<dbReference type="CDD" id="cd06173">
    <property type="entry name" value="MFS_MefA_like"/>
    <property type="match status" value="1"/>
</dbReference>
<feature type="transmembrane region" description="Helical" evidence="7">
    <location>
        <begin position="100"/>
        <end position="118"/>
    </location>
</feature>
<evidence type="ECO:0000256" key="2">
    <source>
        <dbReference type="ARBA" id="ARBA00022448"/>
    </source>
</evidence>